<organism evidence="4 5">
    <name type="scientific">Vibrio ulleungensis</name>
    <dbReference type="NCBI Taxonomy" id="2807619"/>
    <lineage>
        <taxon>Bacteria</taxon>
        <taxon>Pseudomonadati</taxon>
        <taxon>Pseudomonadota</taxon>
        <taxon>Gammaproteobacteria</taxon>
        <taxon>Vibrionales</taxon>
        <taxon>Vibrionaceae</taxon>
        <taxon>Vibrio</taxon>
    </lineage>
</organism>
<feature type="chain" id="PRO_5047211346" evidence="3">
    <location>
        <begin position="26"/>
        <end position="419"/>
    </location>
</feature>
<keyword evidence="3" id="KW-0732">Signal</keyword>
<gene>
    <name evidence="4" type="ORF">JQC93_18595</name>
</gene>
<comment type="similarity">
    <text evidence="2">Belongs to the bacterial solute-binding protein 1 family.</text>
</comment>
<dbReference type="InterPro" id="IPR006059">
    <property type="entry name" value="SBP"/>
</dbReference>
<name>A0ABS2HQ98_9VIBR</name>
<proteinExistence type="inferred from homology"/>
<evidence type="ECO:0000313" key="5">
    <source>
        <dbReference type="Proteomes" id="UP000809621"/>
    </source>
</evidence>
<feature type="signal peptide" evidence="3">
    <location>
        <begin position="1"/>
        <end position="25"/>
    </location>
</feature>
<dbReference type="EMBL" id="JAFEUM010000010">
    <property type="protein sequence ID" value="MBM7038393.1"/>
    <property type="molecule type" value="Genomic_DNA"/>
</dbReference>
<keyword evidence="5" id="KW-1185">Reference proteome</keyword>
<comment type="caution">
    <text evidence="4">The sequence shown here is derived from an EMBL/GenBank/DDBJ whole genome shotgun (WGS) entry which is preliminary data.</text>
</comment>
<protein>
    <submittedName>
        <fullName evidence="4">Extracellular solute-binding protein</fullName>
    </submittedName>
</protein>
<reference evidence="4 5" key="1">
    <citation type="submission" date="2021-02" db="EMBL/GenBank/DDBJ databases">
        <authorList>
            <person name="Park J.-S."/>
        </authorList>
    </citation>
    <scope>NUCLEOTIDE SEQUENCE [LARGE SCALE GENOMIC DNA]</scope>
    <source>
        <strain evidence="4 5">188UL20-2</strain>
    </source>
</reference>
<dbReference type="Pfam" id="PF13416">
    <property type="entry name" value="SBP_bac_8"/>
    <property type="match status" value="1"/>
</dbReference>
<dbReference type="PROSITE" id="PS51257">
    <property type="entry name" value="PROKAR_LIPOPROTEIN"/>
    <property type="match status" value="1"/>
</dbReference>
<evidence type="ECO:0000256" key="2">
    <source>
        <dbReference type="ARBA" id="ARBA00008520"/>
    </source>
</evidence>
<dbReference type="PANTHER" id="PTHR43649">
    <property type="entry name" value="ARABINOSE-BINDING PROTEIN-RELATED"/>
    <property type="match status" value="1"/>
</dbReference>
<evidence type="ECO:0000256" key="3">
    <source>
        <dbReference type="SAM" id="SignalP"/>
    </source>
</evidence>
<dbReference type="Proteomes" id="UP000809621">
    <property type="component" value="Unassembled WGS sequence"/>
</dbReference>
<dbReference type="InterPro" id="IPR050490">
    <property type="entry name" value="Bact_solute-bd_prot1"/>
</dbReference>
<dbReference type="PANTHER" id="PTHR43649:SF32">
    <property type="entry name" value="SUGAR BINDING SECRETED PROTEIN"/>
    <property type="match status" value="1"/>
</dbReference>
<sequence>MKKQMVKGLVASAVTLACLGNTAFAGDVKVWAWDPNFNVAIMEKAAEQFEANHSGTDIQVIESAKADIEQKLHIMLASGQTSELPDIVLIEDYNAQKYLLSYPGAFEPLTGKVDHSQFAPYKVDTATVGGEVYSVPFDTGATGFYYRTDILAEAGFSAADLENITWDRFIEIGKVVKEKTGVSFAVYDPSDMGLVRVMLQSAGSWYFNEDGSLNIQGNKALAESLETYAELFTSGITRPNSGWGEWVGAINSGRAATITTGVWITGSVKAAPDQAGKWAVAPTPRLNIEGSRNASNLGGSSWYVLSSSKNKDEAISFLKETYTDNAGFYDEILQERGAVGSYVESAKSPGYAAEQEFFGGQKVFADFSKWAADIPSVNYGLYTYEVDAALAAQLPAIMNGAEVEPLLNVVHQELKYSLE</sequence>
<dbReference type="SUPFAM" id="SSF53850">
    <property type="entry name" value="Periplasmic binding protein-like II"/>
    <property type="match status" value="1"/>
</dbReference>
<evidence type="ECO:0000313" key="4">
    <source>
        <dbReference type="EMBL" id="MBM7038393.1"/>
    </source>
</evidence>
<evidence type="ECO:0000256" key="1">
    <source>
        <dbReference type="ARBA" id="ARBA00004418"/>
    </source>
</evidence>
<comment type="subcellular location">
    <subcellularLocation>
        <location evidence="1">Periplasm</location>
    </subcellularLocation>
</comment>
<dbReference type="RefSeq" id="WP_205159844.1">
    <property type="nucleotide sequence ID" value="NZ_JAFEUM010000010.1"/>
</dbReference>
<accession>A0ABS2HQ98</accession>
<dbReference type="Gene3D" id="3.40.190.10">
    <property type="entry name" value="Periplasmic binding protein-like II"/>
    <property type="match status" value="1"/>
</dbReference>